<dbReference type="EMBL" id="BMUE01000008">
    <property type="protein sequence ID" value="GGW58528.1"/>
    <property type="molecule type" value="Genomic_DNA"/>
</dbReference>
<keyword evidence="1" id="KW-0472">Membrane</keyword>
<keyword evidence="3" id="KW-1185">Reference proteome</keyword>
<evidence type="ECO:0000313" key="3">
    <source>
        <dbReference type="Proteomes" id="UP000620224"/>
    </source>
</evidence>
<evidence type="ECO:0000313" key="2">
    <source>
        <dbReference type="EMBL" id="GGW58528.1"/>
    </source>
</evidence>
<evidence type="ECO:0000256" key="1">
    <source>
        <dbReference type="SAM" id="Phobius"/>
    </source>
</evidence>
<gene>
    <name evidence="2" type="ORF">GCM10010503_39500</name>
</gene>
<keyword evidence="1" id="KW-0812">Transmembrane</keyword>
<comment type="caution">
    <text evidence="2">The sequence shown here is derived from an EMBL/GenBank/DDBJ whole genome shotgun (WGS) entry which is preliminary data.</text>
</comment>
<dbReference type="AlphaFoldDB" id="A0A918MS96"/>
<reference evidence="2" key="1">
    <citation type="journal article" date="2014" name="Int. J. Syst. Evol. Microbiol.">
        <title>Complete genome sequence of Corynebacterium casei LMG S-19264T (=DSM 44701T), isolated from a smear-ripened cheese.</title>
        <authorList>
            <consortium name="US DOE Joint Genome Institute (JGI-PGF)"/>
            <person name="Walter F."/>
            <person name="Albersmeier A."/>
            <person name="Kalinowski J."/>
            <person name="Ruckert C."/>
        </authorList>
    </citation>
    <scope>NUCLEOTIDE SEQUENCE</scope>
    <source>
        <strain evidence="2">JCM 4490</strain>
    </source>
</reference>
<sequence length="48" mass="5171">MTCTPLDAHVPYWHTLVGLVVLTLAVLVSRKTTVLQRRLPGAASKGEA</sequence>
<feature type="transmembrane region" description="Helical" evidence="1">
    <location>
        <begin position="12"/>
        <end position="29"/>
    </location>
</feature>
<dbReference type="Proteomes" id="UP000620224">
    <property type="component" value="Unassembled WGS sequence"/>
</dbReference>
<organism evidence="2 3">
    <name type="scientific">Streptomyces lucensis JCM 4490</name>
    <dbReference type="NCBI Taxonomy" id="1306176"/>
    <lineage>
        <taxon>Bacteria</taxon>
        <taxon>Bacillati</taxon>
        <taxon>Actinomycetota</taxon>
        <taxon>Actinomycetes</taxon>
        <taxon>Kitasatosporales</taxon>
        <taxon>Streptomycetaceae</taxon>
        <taxon>Streptomyces</taxon>
    </lineage>
</organism>
<protein>
    <submittedName>
        <fullName evidence="2">Uncharacterized protein</fullName>
    </submittedName>
</protein>
<keyword evidence="1" id="KW-1133">Transmembrane helix</keyword>
<proteinExistence type="predicted"/>
<reference evidence="2" key="2">
    <citation type="submission" date="2020-09" db="EMBL/GenBank/DDBJ databases">
        <authorList>
            <person name="Sun Q."/>
            <person name="Ohkuma M."/>
        </authorList>
    </citation>
    <scope>NUCLEOTIDE SEQUENCE</scope>
    <source>
        <strain evidence="2">JCM 4490</strain>
    </source>
</reference>
<dbReference type="RefSeq" id="WP_190016622.1">
    <property type="nucleotide sequence ID" value="NZ_BMUE01000008.1"/>
</dbReference>
<accession>A0A918MS96</accession>
<name>A0A918MS96_9ACTN</name>